<evidence type="ECO:0000259" key="1">
    <source>
        <dbReference type="PROSITE" id="PS51186"/>
    </source>
</evidence>
<dbReference type="GO" id="GO:0016747">
    <property type="term" value="F:acyltransferase activity, transferring groups other than amino-acyl groups"/>
    <property type="evidence" value="ECO:0007669"/>
    <property type="project" value="InterPro"/>
</dbReference>
<comment type="caution">
    <text evidence="2">The sequence shown here is derived from an EMBL/GenBank/DDBJ whole genome shotgun (WGS) entry which is preliminary data.</text>
</comment>
<dbReference type="InterPro" id="IPR016181">
    <property type="entry name" value="Acyl_CoA_acyltransferase"/>
</dbReference>
<dbReference type="PANTHER" id="PTHR41368:SF1">
    <property type="entry name" value="PROTEIN YGHO"/>
    <property type="match status" value="1"/>
</dbReference>
<dbReference type="EMBL" id="BNEE01000004">
    <property type="protein sequence ID" value="GHI83246.1"/>
    <property type="molecule type" value="Genomic_DNA"/>
</dbReference>
<gene>
    <name evidence="2" type="ORF">Sxan_06100</name>
</gene>
<dbReference type="SUPFAM" id="SSF55729">
    <property type="entry name" value="Acyl-CoA N-acyltransferases (Nat)"/>
    <property type="match status" value="1"/>
</dbReference>
<dbReference type="Gene3D" id="3.40.630.30">
    <property type="match status" value="1"/>
</dbReference>
<dbReference type="PANTHER" id="PTHR41368">
    <property type="entry name" value="PROTEIN YGHO"/>
    <property type="match status" value="1"/>
</dbReference>
<proteinExistence type="predicted"/>
<feature type="domain" description="N-acetyltransferase" evidence="1">
    <location>
        <begin position="199"/>
        <end position="376"/>
    </location>
</feature>
<sequence length="376" mass="42315">MLSVIPVRGHQMVDRFIGFAAHVYEGDDRWVPPLVSDVRRFMDPETNPYFAEAEIEHFLATDAQGRTVGRISASIDPAYVERFGKTGFFGWFECVPDPEVASALLRTAEAWLADRGMERVAGPYSYCATQEFGLLVDGFDRQPAVFQPHNPPYYADLLSRAGYAPDFRTHTFSWLGDRDADTMARLVRRGDQVTEELGLTLRDLDPERWDSEADLIQELLAASFADNHDMVPISKSVLRFQFGELQELIDPRLTRFVEYQGETVAFSVLAADGNELLKEAGGELTEAFMERYPELKAGIRGTVVLMIGVRPQYAGLGIGRVLIGELAKVALGRVAPYRDVHTTWVHEHNWQSRAYMRQAGSEPVRTYAVYGKDLVL</sequence>
<dbReference type="AlphaFoldDB" id="A0A919GV57"/>
<dbReference type="InterPro" id="IPR039968">
    <property type="entry name" value="BcerS-like"/>
</dbReference>
<dbReference type="PROSITE" id="PS51186">
    <property type="entry name" value="GNAT"/>
    <property type="match status" value="1"/>
</dbReference>
<evidence type="ECO:0000313" key="3">
    <source>
        <dbReference type="Proteomes" id="UP000600026"/>
    </source>
</evidence>
<accession>A0A919GV57</accession>
<reference evidence="2" key="1">
    <citation type="submission" date="2020-09" db="EMBL/GenBank/DDBJ databases">
        <title>Whole genome shotgun sequence of Streptomyces xanthophaeus NBRC 12829.</title>
        <authorList>
            <person name="Komaki H."/>
            <person name="Tamura T."/>
        </authorList>
    </citation>
    <scope>NUCLEOTIDE SEQUENCE</scope>
    <source>
        <strain evidence="2">NBRC 12829</strain>
    </source>
</reference>
<dbReference type="Proteomes" id="UP000600026">
    <property type="component" value="Unassembled WGS sequence"/>
</dbReference>
<evidence type="ECO:0000313" key="2">
    <source>
        <dbReference type="EMBL" id="GHI83246.1"/>
    </source>
</evidence>
<name>A0A919GV57_9ACTN</name>
<keyword evidence="3" id="KW-1185">Reference proteome</keyword>
<dbReference type="InterPro" id="IPR000182">
    <property type="entry name" value="GNAT_dom"/>
</dbReference>
<organism evidence="2 3">
    <name type="scientific">Streptomyces xanthophaeus</name>
    <dbReference type="NCBI Taxonomy" id="67385"/>
    <lineage>
        <taxon>Bacteria</taxon>
        <taxon>Bacillati</taxon>
        <taxon>Actinomycetota</taxon>
        <taxon>Actinomycetes</taxon>
        <taxon>Kitasatosporales</taxon>
        <taxon>Streptomycetaceae</taxon>
        <taxon>Streptomyces</taxon>
    </lineage>
</organism>
<dbReference type="OrthoDB" id="9806005at2"/>
<protein>
    <recommendedName>
        <fullName evidence="1">N-acetyltransferase domain-containing protein</fullName>
    </recommendedName>
</protein>